<dbReference type="InterPro" id="IPR002912">
    <property type="entry name" value="ACT_dom"/>
</dbReference>
<evidence type="ECO:0000259" key="5">
    <source>
        <dbReference type="PROSITE" id="PS51671"/>
    </source>
</evidence>
<dbReference type="AlphaFoldDB" id="A0A644YI21"/>
<dbReference type="PROSITE" id="PS51671">
    <property type="entry name" value="ACT"/>
    <property type="match status" value="1"/>
</dbReference>
<name>A0A644YI21_9ZZZZ</name>
<proteinExistence type="inferred from homology"/>
<dbReference type="Gene3D" id="3.40.50.720">
    <property type="entry name" value="NAD(P)-binding Rossmann-like Domain"/>
    <property type="match status" value="1"/>
</dbReference>
<dbReference type="Pfam" id="PF01842">
    <property type="entry name" value="ACT"/>
    <property type="match status" value="1"/>
</dbReference>
<protein>
    <recommendedName>
        <fullName evidence="2">homoserine dehydrogenase</fullName>
        <ecNumber evidence="2">1.1.1.3</ecNumber>
    </recommendedName>
</protein>
<dbReference type="Gene3D" id="3.30.70.260">
    <property type="match status" value="1"/>
</dbReference>
<dbReference type="FunFam" id="3.30.360.10:FF:000005">
    <property type="entry name" value="Homoserine dehydrogenase"/>
    <property type="match status" value="1"/>
</dbReference>
<feature type="domain" description="ACT" evidence="5">
    <location>
        <begin position="205"/>
        <end position="280"/>
    </location>
</feature>
<dbReference type="NCBIfam" id="NF004976">
    <property type="entry name" value="PRK06349.1"/>
    <property type="match status" value="1"/>
</dbReference>
<dbReference type="InterPro" id="IPR019811">
    <property type="entry name" value="HDH_CS"/>
</dbReference>
<evidence type="ECO:0000256" key="2">
    <source>
        <dbReference type="ARBA" id="ARBA00013213"/>
    </source>
</evidence>
<dbReference type="CDD" id="cd04881">
    <property type="entry name" value="ACT_HSDH-Hom"/>
    <property type="match status" value="1"/>
</dbReference>
<keyword evidence="3" id="KW-0521">NADP</keyword>
<dbReference type="Gene3D" id="3.30.360.10">
    <property type="entry name" value="Dihydrodipicolinate Reductase, domain 2"/>
    <property type="match status" value="1"/>
</dbReference>
<gene>
    <name evidence="6" type="primary">hom_17</name>
    <name evidence="6" type="ORF">SDC9_74454</name>
</gene>
<dbReference type="GO" id="GO:0004412">
    <property type="term" value="F:homoserine dehydrogenase activity"/>
    <property type="evidence" value="ECO:0007669"/>
    <property type="project" value="UniProtKB-EC"/>
</dbReference>
<evidence type="ECO:0000256" key="1">
    <source>
        <dbReference type="ARBA" id="ARBA00006753"/>
    </source>
</evidence>
<reference evidence="6" key="1">
    <citation type="submission" date="2019-08" db="EMBL/GenBank/DDBJ databases">
        <authorList>
            <person name="Kucharzyk K."/>
            <person name="Murdoch R.W."/>
            <person name="Higgins S."/>
            <person name="Loffler F."/>
        </authorList>
    </citation>
    <scope>NUCLEOTIDE SEQUENCE</scope>
</reference>
<comment type="caution">
    <text evidence="6">The sequence shown here is derived from an EMBL/GenBank/DDBJ whole genome shotgun (WGS) entry which is preliminary data.</text>
</comment>
<dbReference type="EC" id="1.1.1.3" evidence="2"/>
<dbReference type="InterPro" id="IPR001342">
    <property type="entry name" value="HDH_cat"/>
</dbReference>
<dbReference type="Pfam" id="PF00742">
    <property type="entry name" value="Homoserine_dh"/>
    <property type="match status" value="1"/>
</dbReference>
<sequence>MQANNITRVMGSINGTTNYILTQMTEAGQSFEDALADAQKLGYAEANPTADVEGFDAMYKLSILSSMAFHAHMPIEVVYREGITKLTKADFETAQLLGYKIKLLAIGKKNGNRIEVRVHPTMLPATHPLASVRGVFNAIFLTGHAVDDIMLYGRGAGCMPTASAVVSDIVYACHAEKRHQYMTFQNDESMSSEIELVKDFSCIYSVRLRVADLPGTMAAIAGSFAEHGVSLKSVIQLGETDGKSSRITFITHRASEFSVREALKQIEALSCVEEIESMIRVEE</sequence>
<accession>A0A644YI21</accession>
<dbReference type="SUPFAM" id="SSF55021">
    <property type="entry name" value="ACT-like"/>
    <property type="match status" value="1"/>
</dbReference>
<dbReference type="PANTHER" id="PTHR43331:SF1">
    <property type="entry name" value="HOMOSERINE DEHYDROGENASE"/>
    <property type="match status" value="1"/>
</dbReference>
<dbReference type="EMBL" id="VSSQ01005121">
    <property type="protein sequence ID" value="MPM27937.1"/>
    <property type="molecule type" value="Genomic_DNA"/>
</dbReference>
<dbReference type="InterPro" id="IPR045865">
    <property type="entry name" value="ACT-like_dom_sf"/>
</dbReference>
<keyword evidence="4 6" id="KW-0560">Oxidoreductase</keyword>
<evidence type="ECO:0000313" key="6">
    <source>
        <dbReference type="EMBL" id="MPM27937.1"/>
    </source>
</evidence>
<comment type="similarity">
    <text evidence="1">Belongs to the homoserine dehydrogenase family.</text>
</comment>
<evidence type="ECO:0000256" key="3">
    <source>
        <dbReference type="ARBA" id="ARBA00022857"/>
    </source>
</evidence>
<dbReference type="PROSITE" id="PS01042">
    <property type="entry name" value="HOMOSER_DHGENASE"/>
    <property type="match status" value="1"/>
</dbReference>
<evidence type="ECO:0000256" key="4">
    <source>
        <dbReference type="ARBA" id="ARBA00023002"/>
    </source>
</evidence>
<dbReference type="PANTHER" id="PTHR43331">
    <property type="entry name" value="HOMOSERINE DEHYDROGENASE"/>
    <property type="match status" value="1"/>
</dbReference>
<dbReference type="GO" id="GO:0009088">
    <property type="term" value="P:threonine biosynthetic process"/>
    <property type="evidence" value="ECO:0007669"/>
    <property type="project" value="TreeGrafter"/>
</dbReference>
<organism evidence="6">
    <name type="scientific">bioreactor metagenome</name>
    <dbReference type="NCBI Taxonomy" id="1076179"/>
    <lineage>
        <taxon>unclassified sequences</taxon>
        <taxon>metagenomes</taxon>
        <taxon>ecological metagenomes</taxon>
    </lineage>
</organism>
<dbReference type="SUPFAM" id="SSF55347">
    <property type="entry name" value="Glyceraldehyde-3-phosphate dehydrogenase-like, C-terminal domain"/>
    <property type="match status" value="1"/>
</dbReference>